<gene>
    <name evidence="8" type="primary">cbiT</name>
    <name evidence="8" type="ORF">H8730_01010</name>
</gene>
<evidence type="ECO:0000313" key="8">
    <source>
        <dbReference type="EMBL" id="MBC8542129.1"/>
    </source>
</evidence>
<dbReference type="InterPro" id="IPR025714">
    <property type="entry name" value="Methyltranfer_dom"/>
</dbReference>
<dbReference type="PANTHER" id="PTHR43182:SF1">
    <property type="entry name" value="COBALT-PRECORRIN-7 C(5)-METHYLTRANSFERASE"/>
    <property type="match status" value="1"/>
</dbReference>
<keyword evidence="9" id="KW-1185">Reference proteome</keyword>
<evidence type="ECO:0000259" key="6">
    <source>
        <dbReference type="Pfam" id="PF00590"/>
    </source>
</evidence>
<dbReference type="PIRSF" id="PIRSF036428">
    <property type="entry name" value="CobL"/>
    <property type="match status" value="1"/>
</dbReference>
<name>A0A926DRT5_9FIRM</name>
<dbReference type="InterPro" id="IPR029063">
    <property type="entry name" value="SAM-dependent_MTases_sf"/>
</dbReference>
<accession>A0A926DRT5</accession>
<comment type="caution">
    <text evidence="8">The sequence shown here is derived from an EMBL/GenBank/DDBJ whole genome shotgun (WGS) entry which is preliminary data.</text>
</comment>
<evidence type="ECO:0000256" key="5">
    <source>
        <dbReference type="ARBA" id="ARBA00022691"/>
    </source>
</evidence>
<dbReference type="NCBIfam" id="TIGR02469">
    <property type="entry name" value="CbiT"/>
    <property type="match status" value="1"/>
</dbReference>
<dbReference type="CDD" id="cd02440">
    <property type="entry name" value="AdoMet_MTases"/>
    <property type="match status" value="1"/>
</dbReference>
<evidence type="ECO:0000256" key="4">
    <source>
        <dbReference type="ARBA" id="ARBA00022679"/>
    </source>
</evidence>
<dbReference type="InterPro" id="IPR014008">
    <property type="entry name" value="Cbl_synth_MTase_CbiT"/>
</dbReference>
<dbReference type="EMBL" id="JACRSQ010000001">
    <property type="protein sequence ID" value="MBC8542129.1"/>
    <property type="molecule type" value="Genomic_DNA"/>
</dbReference>
<dbReference type="PANTHER" id="PTHR43182">
    <property type="entry name" value="COBALT-PRECORRIN-6B C(15)-METHYLTRANSFERASE (DECARBOXYLATING)"/>
    <property type="match status" value="1"/>
</dbReference>
<feature type="domain" description="Methyltransferase" evidence="7">
    <location>
        <begin position="242"/>
        <end position="314"/>
    </location>
</feature>
<keyword evidence="2" id="KW-0169">Cobalamin biosynthesis</keyword>
<evidence type="ECO:0000313" key="9">
    <source>
        <dbReference type="Proteomes" id="UP000657006"/>
    </source>
</evidence>
<dbReference type="SUPFAM" id="SSF53790">
    <property type="entry name" value="Tetrapyrrole methylase"/>
    <property type="match status" value="1"/>
</dbReference>
<dbReference type="Pfam" id="PF13847">
    <property type="entry name" value="Methyltransf_31"/>
    <property type="match status" value="1"/>
</dbReference>
<protein>
    <submittedName>
        <fullName evidence="8">Precorrin-6Y C5,15-methyltransferase (Decarboxylating) subunit CbiT</fullName>
    </submittedName>
</protein>
<dbReference type="GO" id="GO:0032259">
    <property type="term" value="P:methylation"/>
    <property type="evidence" value="ECO:0007669"/>
    <property type="project" value="UniProtKB-KW"/>
</dbReference>
<dbReference type="InterPro" id="IPR014776">
    <property type="entry name" value="4pyrrole_Mease_sub2"/>
</dbReference>
<reference evidence="8" key="1">
    <citation type="submission" date="2020-08" db="EMBL/GenBank/DDBJ databases">
        <title>Genome public.</title>
        <authorList>
            <person name="Liu C."/>
            <person name="Sun Q."/>
        </authorList>
    </citation>
    <scope>NUCLEOTIDE SEQUENCE</scope>
    <source>
        <strain evidence="8">NSJ-32</strain>
    </source>
</reference>
<keyword evidence="4" id="KW-0808">Transferase</keyword>
<dbReference type="Gene3D" id="3.30.950.10">
    <property type="entry name" value="Methyltransferase, Cobalt-precorrin-4 Transmethylase, Domain 2"/>
    <property type="match status" value="1"/>
</dbReference>
<dbReference type="Proteomes" id="UP000657006">
    <property type="component" value="Unassembled WGS sequence"/>
</dbReference>
<evidence type="ECO:0000259" key="7">
    <source>
        <dbReference type="Pfam" id="PF13847"/>
    </source>
</evidence>
<dbReference type="Gene3D" id="3.40.1010.10">
    <property type="entry name" value="Cobalt-precorrin-4 Transmethylase, Domain 1"/>
    <property type="match status" value="1"/>
</dbReference>
<dbReference type="InterPro" id="IPR050714">
    <property type="entry name" value="Cobalamin_biosynth_MTase"/>
</dbReference>
<keyword evidence="3" id="KW-0489">Methyltransferase</keyword>
<dbReference type="InterPro" id="IPR035996">
    <property type="entry name" value="4pyrrol_Methylase_sf"/>
</dbReference>
<organism evidence="8 9">
    <name type="scientific">Bianquea renquensis</name>
    <dbReference type="NCBI Taxonomy" id="2763661"/>
    <lineage>
        <taxon>Bacteria</taxon>
        <taxon>Bacillati</taxon>
        <taxon>Bacillota</taxon>
        <taxon>Clostridia</taxon>
        <taxon>Eubacteriales</taxon>
        <taxon>Bianqueaceae</taxon>
        <taxon>Bianquea</taxon>
    </lineage>
</organism>
<dbReference type="SUPFAM" id="SSF53335">
    <property type="entry name" value="S-adenosyl-L-methionine-dependent methyltransferases"/>
    <property type="match status" value="1"/>
</dbReference>
<dbReference type="InterPro" id="IPR000878">
    <property type="entry name" value="4pyrrol_Mease"/>
</dbReference>
<dbReference type="RefSeq" id="WP_177717600.1">
    <property type="nucleotide sequence ID" value="NZ_JACRSQ010000001.1"/>
</dbReference>
<evidence type="ECO:0000256" key="3">
    <source>
        <dbReference type="ARBA" id="ARBA00022603"/>
    </source>
</evidence>
<dbReference type="InterPro" id="IPR012818">
    <property type="entry name" value="CbiE"/>
</dbReference>
<evidence type="ECO:0000256" key="1">
    <source>
        <dbReference type="ARBA" id="ARBA00004953"/>
    </source>
</evidence>
<comment type="pathway">
    <text evidence="1">Cofactor biosynthesis; adenosylcobalamin biosynthesis.</text>
</comment>
<dbReference type="GO" id="GO:0008276">
    <property type="term" value="F:protein methyltransferase activity"/>
    <property type="evidence" value="ECO:0007669"/>
    <property type="project" value="InterPro"/>
</dbReference>
<sequence length="398" mass="43666">MKLWMIGAGPGEPSLISAYALEVMRGAQVVLATERLYEAFQPILENVRLVSLTEMETFLADNPEDVSRVAVLASGDVGFYSISRRLTEKLSGRWEIERVSGVSSLQYLSAKLNIDYDDIKTVSVHGRDRSVIPFVSYNGKVFVLTGGQYRVQDVAEQLYQANMGHVILHVGENLSSGQERILSAAPAVIREMEFGNLAVLLIENPHAADCRHQLRDEDFLRGKVPMTKEEIRLLSVAKLDIHPQDVIWDIGAGTGSVSIALAYAASEGMVYAIERNEEAVALLAENRKRLGAYNVQIRQATAPEGLEKLPAPDKVFIGGSSGNMDAILEAVLRKNPTAQVVINAITLETLQAAVSSMEQRQMEPEILCASMAKADVVGGYHMMRGLNPIYILSGRRRA</sequence>
<dbReference type="CDD" id="cd11644">
    <property type="entry name" value="Precorrin-6Y-MT"/>
    <property type="match status" value="1"/>
</dbReference>
<dbReference type="GO" id="GO:0009236">
    <property type="term" value="P:cobalamin biosynthetic process"/>
    <property type="evidence" value="ECO:0007669"/>
    <property type="project" value="UniProtKB-KW"/>
</dbReference>
<dbReference type="AlphaFoldDB" id="A0A926DRT5"/>
<dbReference type="Gene3D" id="3.40.50.150">
    <property type="entry name" value="Vaccinia Virus protein VP39"/>
    <property type="match status" value="1"/>
</dbReference>
<keyword evidence="5" id="KW-0949">S-adenosyl-L-methionine</keyword>
<proteinExistence type="predicted"/>
<dbReference type="InterPro" id="IPR006365">
    <property type="entry name" value="Cbl_synth_CobL"/>
</dbReference>
<dbReference type="NCBIfam" id="TIGR02467">
    <property type="entry name" value="CbiE"/>
    <property type="match status" value="1"/>
</dbReference>
<feature type="domain" description="Tetrapyrrole methylase" evidence="6">
    <location>
        <begin position="2"/>
        <end position="182"/>
    </location>
</feature>
<dbReference type="InterPro" id="IPR014777">
    <property type="entry name" value="4pyrrole_Mease_sub1"/>
</dbReference>
<dbReference type="Pfam" id="PF00590">
    <property type="entry name" value="TP_methylase"/>
    <property type="match status" value="1"/>
</dbReference>
<evidence type="ECO:0000256" key="2">
    <source>
        <dbReference type="ARBA" id="ARBA00022573"/>
    </source>
</evidence>